<dbReference type="PANTHER" id="PTHR24286:SF24">
    <property type="entry name" value="LANOSTEROL 14-ALPHA DEMETHYLASE"/>
    <property type="match status" value="1"/>
</dbReference>
<keyword evidence="3" id="KW-0349">Heme</keyword>
<dbReference type="GO" id="GO:0020037">
    <property type="term" value="F:heme binding"/>
    <property type="evidence" value="ECO:0007669"/>
    <property type="project" value="InterPro"/>
</dbReference>
<evidence type="ECO:0000256" key="3">
    <source>
        <dbReference type="ARBA" id="ARBA00022617"/>
    </source>
</evidence>
<keyword evidence="5 8" id="KW-0560">Oxidoreductase</keyword>
<keyword evidence="7" id="KW-0503">Monooxygenase</keyword>
<dbReference type="GO" id="GO:0004601">
    <property type="term" value="F:peroxidase activity"/>
    <property type="evidence" value="ECO:0007669"/>
    <property type="project" value="UniProtKB-KW"/>
</dbReference>
<evidence type="ECO:0000313" key="9">
    <source>
        <dbReference type="Proteomes" id="UP000576969"/>
    </source>
</evidence>
<dbReference type="Proteomes" id="UP000576969">
    <property type="component" value="Unassembled WGS sequence"/>
</dbReference>
<gene>
    <name evidence="8" type="ORF">BJ991_001652</name>
</gene>
<organism evidence="8 9">
    <name type="scientific">Microbacterium immunditiarum</name>
    <dbReference type="NCBI Taxonomy" id="337480"/>
    <lineage>
        <taxon>Bacteria</taxon>
        <taxon>Bacillati</taxon>
        <taxon>Actinomycetota</taxon>
        <taxon>Actinomycetes</taxon>
        <taxon>Micrococcales</taxon>
        <taxon>Microbacteriaceae</taxon>
        <taxon>Microbacterium</taxon>
    </lineage>
</organism>
<dbReference type="PANTHER" id="PTHR24286">
    <property type="entry name" value="CYTOCHROME P450 26"/>
    <property type="match status" value="1"/>
</dbReference>
<dbReference type="InterPro" id="IPR001128">
    <property type="entry name" value="Cyt_P450"/>
</dbReference>
<evidence type="ECO:0000256" key="7">
    <source>
        <dbReference type="ARBA" id="ARBA00023033"/>
    </source>
</evidence>
<reference evidence="8 9" key="1">
    <citation type="submission" date="2020-07" db="EMBL/GenBank/DDBJ databases">
        <title>Sequencing the genomes of 1000 actinobacteria strains.</title>
        <authorList>
            <person name="Klenk H.-P."/>
        </authorList>
    </citation>
    <scope>NUCLEOTIDE SEQUENCE [LARGE SCALE GENOMIC DNA]</scope>
    <source>
        <strain evidence="8 9">DSM 24662</strain>
    </source>
</reference>
<dbReference type="SUPFAM" id="SSF48264">
    <property type="entry name" value="Cytochrome P450"/>
    <property type="match status" value="1"/>
</dbReference>
<dbReference type="EC" id="1.11.2.4" evidence="8"/>
<dbReference type="Gene3D" id="1.10.630.10">
    <property type="entry name" value="Cytochrome P450"/>
    <property type="match status" value="1"/>
</dbReference>
<keyword evidence="4" id="KW-0479">Metal-binding</keyword>
<dbReference type="RefSeq" id="WP_179489086.1">
    <property type="nucleotide sequence ID" value="NZ_JACCBV010000001.1"/>
</dbReference>
<dbReference type="GO" id="GO:0005506">
    <property type="term" value="F:iron ion binding"/>
    <property type="evidence" value="ECO:0007669"/>
    <property type="project" value="InterPro"/>
</dbReference>
<dbReference type="AlphaFoldDB" id="A0A7Y9GN79"/>
<dbReference type="GO" id="GO:0004497">
    <property type="term" value="F:monooxygenase activity"/>
    <property type="evidence" value="ECO:0007669"/>
    <property type="project" value="UniProtKB-KW"/>
</dbReference>
<evidence type="ECO:0000256" key="6">
    <source>
        <dbReference type="ARBA" id="ARBA00023004"/>
    </source>
</evidence>
<evidence type="ECO:0000256" key="1">
    <source>
        <dbReference type="ARBA" id="ARBA00001971"/>
    </source>
</evidence>
<keyword evidence="9" id="KW-1185">Reference proteome</keyword>
<evidence type="ECO:0000313" key="8">
    <source>
        <dbReference type="EMBL" id="NYE19624.1"/>
    </source>
</evidence>
<keyword evidence="8" id="KW-0575">Peroxidase</keyword>
<accession>A0A7Y9GN79</accession>
<evidence type="ECO:0000256" key="5">
    <source>
        <dbReference type="ARBA" id="ARBA00023002"/>
    </source>
</evidence>
<keyword evidence="6" id="KW-0408">Iron</keyword>
<dbReference type="EMBL" id="JACCBV010000001">
    <property type="protein sequence ID" value="NYE19624.1"/>
    <property type="molecule type" value="Genomic_DNA"/>
</dbReference>
<dbReference type="CDD" id="cd11067">
    <property type="entry name" value="CYP152"/>
    <property type="match status" value="1"/>
</dbReference>
<comment type="similarity">
    <text evidence="2">Belongs to the cytochrome P450 family.</text>
</comment>
<comment type="caution">
    <text evidence="8">The sequence shown here is derived from an EMBL/GenBank/DDBJ whole genome shotgun (WGS) entry which is preliminary data.</text>
</comment>
<dbReference type="InterPro" id="IPR036396">
    <property type="entry name" value="Cyt_P450_sf"/>
</dbReference>
<evidence type="ECO:0000256" key="2">
    <source>
        <dbReference type="ARBA" id="ARBA00010617"/>
    </source>
</evidence>
<proteinExistence type="inferred from homology"/>
<dbReference type="GO" id="GO:0016125">
    <property type="term" value="P:sterol metabolic process"/>
    <property type="evidence" value="ECO:0007669"/>
    <property type="project" value="TreeGrafter"/>
</dbReference>
<comment type="cofactor">
    <cofactor evidence="1">
        <name>heme</name>
        <dbReference type="ChEBI" id="CHEBI:30413"/>
    </cofactor>
</comment>
<sequence length="426" mass="46715">MTALDHTTTAAPELPGDQSLAFLREGYPFGHRRFLEHDGDAFRARLLGRRVLFLRGGDAAQFFYGEDRFTRKGAMPRSVLHSLQDEGSVQTLDGAAHRVRRGYFLEVLAPSSRGGLADAFDTAWAARWDEWSRRGRPVSLVTGSGIVLADATLRWLGLGPRCDADARAVESLAMIDGAGAFGPRNWWGRMLRRRSERWARRVIEGVRSAELDTVPGSPVETLAWYHDADGPLDEDVAAVELLNLLRPIVAVSRFIGFAALALHLHPDQRVAVAQDDANLHPFCQEVRRASPFFPAVGGCATHDMSWRGIDIAADDWVMLDIFATHRDPGRWIDPERFDPTRFSPAPEGSSVEANVIAQPPSLAPQGAGSMTGGHRCPGEPATVDLLTLATRLLARSDWEVPDQDLTVDLSRLPASPGRGGMLIVPR</sequence>
<name>A0A7Y9GN79_9MICO</name>
<evidence type="ECO:0000256" key="4">
    <source>
        <dbReference type="ARBA" id="ARBA00022723"/>
    </source>
</evidence>
<dbReference type="Pfam" id="PF00067">
    <property type="entry name" value="p450"/>
    <property type="match status" value="1"/>
</dbReference>
<protein>
    <submittedName>
        <fullName evidence="8">Fatty-acid peroxygenase</fullName>
        <ecNumber evidence="8">1.11.2.4</ecNumber>
    </submittedName>
</protein>
<dbReference type="GO" id="GO:0016705">
    <property type="term" value="F:oxidoreductase activity, acting on paired donors, with incorporation or reduction of molecular oxygen"/>
    <property type="evidence" value="ECO:0007669"/>
    <property type="project" value="InterPro"/>
</dbReference>